<evidence type="ECO:0000256" key="3">
    <source>
        <dbReference type="ARBA" id="ARBA00013194"/>
    </source>
</evidence>
<name>A0ABP9MVH6_9GAMM</name>
<evidence type="ECO:0000256" key="2">
    <source>
        <dbReference type="ARBA" id="ARBA00007656"/>
    </source>
</evidence>
<dbReference type="PROSITE" id="PS01096">
    <property type="entry name" value="PPIC_PPIASE_1"/>
    <property type="match status" value="1"/>
</dbReference>
<feature type="signal peptide" evidence="6">
    <location>
        <begin position="1"/>
        <end position="22"/>
    </location>
</feature>
<dbReference type="Pfam" id="PF00639">
    <property type="entry name" value="Rotamase"/>
    <property type="match status" value="1"/>
</dbReference>
<evidence type="ECO:0000256" key="1">
    <source>
        <dbReference type="ARBA" id="ARBA00000971"/>
    </source>
</evidence>
<feature type="domain" description="PpiC" evidence="7">
    <location>
        <begin position="138"/>
        <end position="232"/>
    </location>
</feature>
<comment type="similarity">
    <text evidence="2">Belongs to the PpiC/parvulin rotamase family.</text>
</comment>
<proteinExistence type="inferred from homology"/>
<dbReference type="EC" id="5.2.1.8" evidence="3"/>
<protein>
    <recommendedName>
        <fullName evidence="3">peptidylprolyl isomerase</fullName>
        <ecNumber evidence="3">5.2.1.8</ecNumber>
    </recommendedName>
</protein>
<dbReference type="PANTHER" id="PTHR47245">
    <property type="entry name" value="PEPTIDYLPROLYL ISOMERASE"/>
    <property type="match status" value="1"/>
</dbReference>
<keyword evidence="6" id="KW-0732">Signal</keyword>
<dbReference type="InterPro" id="IPR023058">
    <property type="entry name" value="PPIase_PpiC_CS"/>
</dbReference>
<evidence type="ECO:0000256" key="6">
    <source>
        <dbReference type="SAM" id="SignalP"/>
    </source>
</evidence>
<comment type="caution">
    <text evidence="8">The sequence shown here is derived from an EMBL/GenBank/DDBJ whole genome shotgun (WGS) entry which is preliminary data.</text>
</comment>
<dbReference type="SUPFAM" id="SSF109998">
    <property type="entry name" value="Triger factor/SurA peptide-binding domain-like"/>
    <property type="match status" value="1"/>
</dbReference>
<dbReference type="Proteomes" id="UP001500631">
    <property type="component" value="Unassembled WGS sequence"/>
</dbReference>
<dbReference type="SUPFAM" id="SSF54534">
    <property type="entry name" value="FKBP-like"/>
    <property type="match status" value="1"/>
</dbReference>
<evidence type="ECO:0000313" key="8">
    <source>
        <dbReference type="EMBL" id="GAA5101201.1"/>
    </source>
</evidence>
<dbReference type="InterPro" id="IPR000297">
    <property type="entry name" value="PPIase_PpiC"/>
</dbReference>
<keyword evidence="5 8" id="KW-0413">Isomerase</keyword>
<feature type="chain" id="PRO_5046028516" description="peptidylprolyl isomerase" evidence="6">
    <location>
        <begin position="23"/>
        <end position="275"/>
    </location>
</feature>
<dbReference type="RefSeq" id="WP_077925758.1">
    <property type="nucleotide sequence ID" value="NZ_BAABKE010000005.1"/>
</dbReference>
<dbReference type="InterPro" id="IPR046357">
    <property type="entry name" value="PPIase_dom_sf"/>
</dbReference>
<dbReference type="GO" id="GO:0016853">
    <property type="term" value="F:isomerase activity"/>
    <property type="evidence" value="ECO:0007669"/>
    <property type="project" value="UniProtKB-KW"/>
</dbReference>
<dbReference type="PROSITE" id="PS50198">
    <property type="entry name" value="PPIC_PPIASE_2"/>
    <property type="match status" value="1"/>
</dbReference>
<evidence type="ECO:0000256" key="5">
    <source>
        <dbReference type="PROSITE-ProRule" id="PRU00278"/>
    </source>
</evidence>
<keyword evidence="9" id="KW-1185">Reference proteome</keyword>
<dbReference type="EMBL" id="BAABKE010000005">
    <property type="protein sequence ID" value="GAA5101201.1"/>
    <property type="molecule type" value="Genomic_DNA"/>
</dbReference>
<reference evidence="9" key="1">
    <citation type="journal article" date="2019" name="Int. J. Syst. Evol. Microbiol.">
        <title>The Global Catalogue of Microorganisms (GCM) 10K type strain sequencing project: providing services to taxonomists for standard genome sequencing and annotation.</title>
        <authorList>
            <consortium name="The Broad Institute Genomics Platform"/>
            <consortium name="The Broad Institute Genome Sequencing Center for Infectious Disease"/>
            <person name="Wu L."/>
            <person name="Ma J."/>
        </authorList>
    </citation>
    <scope>NUCLEOTIDE SEQUENCE [LARGE SCALE GENOMIC DNA]</scope>
    <source>
        <strain evidence="9">JCM 18424</strain>
    </source>
</reference>
<comment type="catalytic activity">
    <reaction evidence="1">
        <text>[protein]-peptidylproline (omega=180) = [protein]-peptidylproline (omega=0)</text>
        <dbReference type="Rhea" id="RHEA:16237"/>
        <dbReference type="Rhea" id="RHEA-COMP:10747"/>
        <dbReference type="Rhea" id="RHEA-COMP:10748"/>
        <dbReference type="ChEBI" id="CHEBI:83833"/>
        <dbReference type="ChEBI" id="CHEBI:83834"/>
        <dbReference type="EC" id="5.2.1.8"/>
    </reaction>
</comment>
<evidence type="ECO:0000259" key="7">
    <source>
        <dbReference type="PROSITE" id="PS50198"/>
    </source>
</evidence>
<dbReference type="InterPro" id="IPR050245">
    <property type="entry name" value="PrsA_foldase"/>
</dbReference>
<dbReference type="Gene3D" id="3.10.50.40">
    <property type="match status" value="1"/>
</dbReference>
<evidence type="ECO:0000313" key="9">
    <source>
        <dbReference type="Proteomes" id="UP001500631"/>
    </source>
</evidence>
<keyword evidence="4 5" id="KW-0697">Rotamase</keyword>
<accession>A0ABP9MVH6</accession>
<evidence type="ECO:0000256" key="4">
    <source>
        <dbReference type="ARBA" id="ARBA00023110"/>
    </source>
</evidence>
<dbReference type="PANTHER" id="PTHR47245:SF2">
    <property type="entry name" value="PEPTIDYL-PROLYL CIS-TRANS ISOMERASE HP_0175-RELATED"/>
    <property type="match status" value="1"/>
</dbReference>
<dbReference type="InterPro" id="IPR027304">
    <property type="entry name" value="Trigger_fact/SurA_dom_sf"/>
</dbReference>
<organism evidence="8 9">
    <name type="scientific">Wohlfahrtiimonas larvae</name>
    <dbReference type="NCBI Taxonomy" id="1157986"/>
    <lineage>
        <taxon>Bacteria</taxon>
        <taxon>Pseudomonadati</taxon>
        <taxon>Pseudomonadota</taxon>
        <taxon>Gammaproteobacteria</taxon>
        <taxon>Cardiobacteriales</taxon>
        <taxon>Ignatzschineriaceae</taxon>
        <taxon>Wohlfahrtiimonas</taxon>
    </lineage>
</organism>
<gene>
    <name evidence="8" type="ORF">GCM10023338_16750</name>
</gene>
<sequence length="275" mass="30321">MKKTLISAALVVSSIVGSMSLAQTFEIPDPVAVIDGKALSKADFQAAVEPIVGVDNLEFIQNAQQLNELISQLALQDKLASKAKKEGLDQTAEYKKFIDHAARLGLSQAFLKKTVDDIKVTDEEIKAEYDKQVKAIDKNEYRAAHILVDTEAEAKDLLAKLNDKKKPLSFAEAAQQFSKDPGSKDNGGELGWFRAQVMVPEFGAALQTMKAGEVSAAPVKTQFGYHIISLEEVRETPIDSLEVSQERIKESLVSKQLRDKIEGIQQKMNIEYKAQ</sequence>